<dbReference type="InterPro" id="IPR036179">
    <property type="entry name" value="Ig-like_dom_sf"/>
</dbReference>
<dbReference type="GO" id="GO:0005886">
    <property type="term" value="C:plasma membrane"/>
    <property type="evidence" value="ECO:0007669"/>
    <property type="project" value="TreeGrafter"/>
</dbReference>
<keyword evidence="4" id="KW-0325">Glycoprotein</keyword>
<dbReference type="Pfam" id="PF07686">
    <property type="entry name" value="V-set"/>
    <property type="match status" value="1"/>
</dbReference>
<evidence type="ECO:0000256" key="5">
    <source>
        <dbReference type="ARBA" id="ARBA00023319"/>
    </source>
</evidence>
<dbReference type="PANTHER" id="PTHR11640:SF155">
    <property type="entry name" value="IG-LIKE DOMAIN-CONTAINING PROTEIN"/>
    <property type="match status" value="1"/>
</dbReference>
<sequence length="454" mass="48942">MERSMHLLLLVAHLTGVATGQTSETIVGTLGDSVSLPCHGIPSNGTRSVVRWLKDGKIAASRNLSSMAGPTGNVHFSVSDQGSLTISGLLLSDQGIYSCNDSVPNHTAEKQTDIQLLIANGPSNMWTDIKPTVLLPNGALFVQKGSDVSFNCSSESYPSQALSWVFQGDTSNSSLLSSSDRSPLEISLLNIQPNHQGTYSCISQNMLSNRTASKSTSLLVYYAPDRHPECFSHAINDSLHLLLHCSWSGSNPLPMLHWEEEPGAHGTRPPVLNVSMTTESLEVTLNRSQLYNGQTMRCKAYNNMVKSEAKFCSITLQSPFPQGNPLVTAVEGSDITLTCTENSSLPPAKTTWRRKISQEEVVPGAKYVISELGPTFSLKIINLTKEDEGPYFCRSENPVLVQELEVFLTVKSSQTYAGGVVGAFIAALIIGIGIAVGTSAYRNRDRICLGSGFG</sequence>
<evidence type="ECO:0000256" key="1">
    <source>
        <dbReference type="ARBA" id="ARBA00004479"/>
    </source>
</evidence>
<reference evidence="9" key="1">
    <citation type="journal article" date="2023" name="Science">
        <title>Genome structures resolve the early diversification of teleost fishes.</title>
        <authorList>
            <person name="Parey E."/>
            <person name="Louis A."/>
            <person name="Montfort J."/>
            <person name="Bouchez O."/>
            <person name="Roques C."/>
            <person name="Iampietro C."/>
            <person name="Lluch J."/>
            <person name="Castinel A."/>
            <person name="Donnadieu C."/>
            <person name="Desvignes T."/>
            <person name="Floi Bucao C."/>
            <person name="Jouanno E."/>
            <person name="Wen M."/>
            <person name="Mejri S."/>
            <person name="Dirks R."/>
            <person name="Jansen H."/>
            <person name="Henkel C."/>
            <person name="Chen W.J."/>
            <person name="Zahm M."/>
            <person name="Cabau C."/>
            <person name="Klopp C."/>
            <person name="Thompson A.W."/>
            <person name="Robinson-Rechavi M."/>
            <person name="Braasch I."/>
            <person name="Lecointre G."/>
            <person name="Bobe J."/>
            <person name="Postlethwait J.H."/>
            <person name="Berthelot C."/>
            <person name="Roest Crollius H."/>
            <person name="Guiguen Y."/>
        </authorList>
    </citation>
    <scope>NUCLEOTIDE SEQUENCE</scope>
    <source>
        <strain evidence="9">Concon-B</strain>
    </source>
</reference>
<dbReference type="GO" id="GO:0098609">
    <property type="term" value="P:cell-cell adhesion"/>
    <property type="evidence" value="ECO:0007669"/>
    <property type="project" value="TreeGrafter"/>
</dbReference>
<proteinExistence type="predicted"/>
<keyword evidence="2 6" id="KW-0472">Membrane</keyword>
<feature type="domain" description="Ig-like" evidence="8">
    <location>
        <begin position="31"/>
        <end position="115"/>
    </location>
</feature>
<comment type="subcellular location">
    <subcellularLocation>
        <location evidence="1">Membrane</location>
        <topology evidence="1">Single-pass type I membrane protein</topology>
    </subcellularLocation>
</comment>
<dbReference type="GO" id="GO:0005911">
    <property type="term" value="C:cell-cell junction"/>
    <property type="evidence" value="ECO:0007669"/>
    <property type="project" value="TreeGrafter"/>
</dbReference>
<keyword evidence="3" id="KW-1015">Disulfide bond</keyword>
<evidence type="ECO:0000313" key="9">
    <source>
        <dbReference type="EMBL" id="KAJ8263415.1"/>
    </source>
</evidence>
<dbReference type="InterPro" id="IPR007110">
    <property type="entry name" value="Ig-like_dom"/>
</dbReference>
<dbReference type="InterPro" id="IPR013106">
    <property type="entry name" value="Ig_V-set"/>
</dbReference>
<evidence type="ECO:0000259" key="8">
    <source>
        <dbReference type="PROSITE" id="PS50835"/>
    </source>
</evidence>
<evidence type="ECO:0000256" key="7">
    <source>
        <dbReference type="SAM" id="SignalP"/>
    </source>
</evidence>
<dbReference type="SUPFAM" id="SSF48726">
    <property type="entry name" value="Immunoglobulin"/>
    <property type="match status" value="3"/>
</dbReference>
<dbReference type="PROSITE" id="PS50835">
    <property type="entry name" value="IG_LIKE"/>
    <property type="match status" value="3"/>
</dbReference>
<dbReference type="SMART" id="SM00408">
    <property type="entry name" value="IGc2"/>
    <property type="match status" value="3"/>
</dbReference>
<dbReference type="CDD" id="cd00096">
    <property type="entry name" value="Ig"/>
    <property type="match status" value="1"/>
</dbReference>
<feature type="signal peptide" evidence="7">
    <location>
        <begin position="1"/>
        <end position="20"/>
    </location>
</feature>
<dbReference type="InterPro" id="IPR003599">
    <property type="entry name" value="Ig_sub"/>
</dbReference>
<dbReference type="AlphaFoldDB" id="A0A9Q1D9V9"/>
<evidence type="ECO:0000256" key="4">
    <source>
        <dbReference type="ARBA" id="ARBA00023180"/>
    </source>
</evidence>
<accession>A0A9Q1D9V9</accession>
<comment type="caution">
    <text evidence="9">The sequence shown here is derived from an EMBL/GenBank/DDBJ whole genome shotgun (WGS) entry which is preliminary data.</text>
</comment>
<evidence type="ECO:0000313" key="10">
    <source>
        <dbReference type="Proteomes" id="UP001152803"/>
    </source>
</evidence>
<organism evidence="9 10">
    <name type="scientific">Conger conger</name>
    <name type="common">Conger eel</name>
    <name type="synonym">Muraena conger</name>
    <dbReference type="NCBI Taxonomy" id="82655"/>
    <lineage>
        <taxon>Eukaryota</taxon>
        <taxon>Metazoa</taxon>
        <taxon>Chordata</taxon>
        <taxon>Craniata</taxon>
        <taxon>Vertebrata</taxon>
        <taxon>Euteleostomi</taxon>
        <taxon>Actinopterygii</taxon>
        <taxon>Neopterygii</taxon>
        <taxon>Teleostei</taxon>
        <taxon>Anguilliformes</taxon>
        <taxon>Congridae</taxon>
        <taxon>Conger</taxon>
    </lineage>
</organism>
<name>A0A9Q1D9V9_CONCO</name>
<dbReference type="Gene3D" id="2.60.40.10">
    <property type="entry name" value="Immunoglobulins"/>
    <property type="match status" value="3"/>
</dbReference>
<evidence type="ECO:0000256" key="3">
    <source>
        <dbReference type="ARBA" id="ARBA00023157"/>
    </source>
</evidence>
<keyword evidence="10" id="KW-1185">Reference proteome</keyword>
<feature type="chain" id="PRO_5040340043" description="Ig-like domain-containing protein" evidence="7">
    <location>
        <begin position="21"/>
        <end position="454"/>
    </location>
</feature>
<evidence type="ECO:0000256" key="6">
    <source>
        <dbReference type="SAM" id="Phobius"/>
    </source>
</evidence>
<dbReference type="InterPro" id="IPR013783">
    <property type="entry name" value="Ig-like_fold"/>
</dbReference>
<dbReference type="PANTHER" id="PTHR11640">
    <property type="entry name" value="NEPHRIN"/>
    <property type="match status" value="1"/>
</dbReference>
<feature type="domain" description="Ig-like" evidence="8">
    <location>
        <begin position="131"/>
        <end position="217"/>
    </location>
</feature>
<dbReference type="GO" id="GO:0050839">
    <property type="term" value="F:cell adhesion molecule binding"/>
    <property type="evidence" value="ECO:0007669"/>
    <property type="project" value="TreeGrafter"/>
</dbReference>
<dbReference type="OrthoDB" id="9043395at2759"/>
<keyword evidence="7" id="KW-0732">Signal</keyword>
<gene>
    <name evidence="9" type="ORF">COCON_G00158720</name>
</gene>
<evidence type="ECO:0000256" key="2">
    <source>
        <dbReference type="ARBA" id="ARBA00023136"/>
    </source>
</evidence>
<protein>
    <recommendedName>
        <fullName evidence="8">Ig-like domain-containing protein</fullName>
    </recommendedName>
</protein>
<feature type="transmembrane region" description="Helical" evidence="6">
    <location>
        <begin position="416"/>
        <end position="436"/>
    </location>
</feature>
<dbReference type="SMART" id="SM00409">
    <property type="entry name" value="IG"/>
    <property type="match status" value="3"/>
</dbReference>
<feature type="domain" description="Ig-like" evidence="8">
    <location>
        <begin position="321"/>
        <end position="409"/>
    </location>
</feature>
<keyword evidence="6" id="KW-1133">Transmembrane helix</keyword>
<dbReference type="Proteomes" id="UP001152803">
    <property type="component" value="Unassembled WGS sequence"/>
</dbReference>
<dbReference type="EMBL" id="JAFJMO010000011">
    <property type="protein sequence ID" value="KAJ8263415.1"/>
    <property type="molecule type" value="Genomic_DNA"/>
</dbReference>
<dbReference type="InterPro" id="IPR051275">
    <property type="entry name" value="Cell_adhesion_signaling"/>
</dbReference>
<dbReference type="Pfam" id="PF13927">
    <property type="entry name" value="Ig_3"/>
    <property type="match status" value="2"/>
</dbReference>
<keyword evidence="6" id="KW-0812">Transmembrane</keyword>
<dbReference type="InterPro" id="IPR003598">
    <property type="entry name" value="Ig_sub2"/>
</dbReference>
<keyword evidence="5" id="KW-0393">Immunoglobulin domain</keyword>